<organism evidence="1 2">
    <name type="scientific">Atta colombica</name>
    <dbReference type="NCBI Taxonomy" id="520822"/>
    <lineage>
        <taxon>Eukaryota</taxon>
        <taxon>Metazoa</taxon>
        <taxon>Ecdysozoa</taxon>
        <taxon>Arthropoda</taxon>
        <taxon>Hexapoda</taxon>
        <taxon>Insecta</taxon>
        <taxon>Pterygota</taxon>
        <taxon>Neoptera</taxon>
        <taxon>Endopterygota</taxon>
        <taxon>Hymenoptera</taxon>
        <taxon>Apocrita</taxon>
        <taxon>Aculeata</taxon>
        <taxon>Formicoidea</taxon>
        <taxon>Formicidae</taxon>
        <taxon>Myrmicinae</taxon>
        <taxon>Atta</taxon>
    </lineage>
</organism>
<sequence>EVCAPLILSVCIDIRPKLLRLTDFATINLEETKQHEKYDFPTVCFPSGRKAIIDQRNAVCATERATIVQDPAQEAAKSLDGHRYAFVNSYETNYIVGDTGNIFIMFRAPKKKKTNVRSTPRRCDVFAIFSCKSAPHRTRICTCQRADDCGCCLPPNTRTREDFAVQARNARIGTIRGPEWDWVVDVPCYYNHRRPDNVDVVVTIVVVDSGGGGDGDAKDILAVFTSVFRKHIPIMPFCYTAAQRQTHFRTRVDAPKHSEQKYEPTAKFMISIANLDYSTFYFAIRKIMPLIC</sequence>
<feature type="non-terminal residue" evidence="1">
    <location>
        <position position="1"/>
    </location>
</feature>
<evidence type="ECO:0000313" key="2">
    <source>
        <dbReference type="Proteomes" id="UP000078540"/>
    </source>
</evidence>
<proteinExistence type="predicted"/>
<protein>
    <submittedName>
        <fullName evidence="1">Uncharacterized protein</fullName>
    </submittedName>
</protein>
<reference evidence="1 2" key="1">
    <citation type="submission" date="2015-09" db="EMBL/GenBank/DDBJ databases">
        <title>Atta colombica WGS genome.</title>
        <authorList>
            <person name="Nygaard S."/>
            <person name="Hu H."/>
            <person name="Boomsma J."/>
            <person name="Zhang G."/>
        </authorList>
    </citation>
    <scope>NUCLEOTIDE SEQUENCE [LARGE SCALE GENOMIC DNA]</scope>
    <source>
        <strain evidence="1">Treedump-2</strain>
        <tissue evidence="1">Whole body</tissue>
    </source>
</reference>
<dbReference type="Proteomes" id="UP000078540">
    <property type="component" value="Unassembled WGS sequence"/>
</dbReference>
<dbReference type="EMBL" id="KQ976593">
    <property type="protein sequence ID" value="KYM79669.1"/>
    <property type="molecule type" value="Genomic_DNA"/>
</dbReference>
<accession>A0A151I0X3</accession>
<dbReference type="AlphaFoldDB" id="A0A151I0X3"/>
<evidence type="ECO:0000313" key="1">
    <source>
        <dbReference type="EMBL" id="KYM79669.1"/>
    </source>
</evidence>
<gene>
    <name evidence="1" type="ORF">ALC53_09892</name>
</gene>
<name>A0A151I0X3_9HYME</name>
<keyword evidence="2" id="KW-1185">Reference proteome</keyword>